<keyword evidence="6 11" id="KW-0808">Transferase</keyword>
<evidence type="ECO:0000256" key="5">
    <source>
        <dbReference type="ARBA" id="ARBA00022516"/>
    </source>
</evidence>
<dbReference type="EC" id="2.3.1.20" evidence="4 11"/>
<keyword evidence="7 11" id="KW-0319">Glycerol metabolism</keyword>
<evidence type="ECO:0000256" key="2">
    <source>
        <dbReference type="ARBA" id="ARBA00005189"/>
    </source>
</evidence>
<dbReference type="InterPro" id="IPR014292">
    <property type="entry name" value="Acyl_transf_WS/DGAT"/>
</dbReference>
<evidence type="ECO:0000256" key="3">
    <source>
        <dbReference type="ARBA" id="ARBA00009587"/>
    </source>
</evidence>
<dbReference type="InterPro" id="IPR045034">
    <property type="entry name" value="O-acyltransferase_WSD1-like"/>
</dbReference>
<evidence type="ECO:0000256" key="1">
    <source>
        <dbReference type="ARBA" id="ARBA00004771"/>
    </source>
</evidence>
<dbReference type="Pfam" id="PF06974">
    <property type="entry name" value="WS_DGAT_C"/>
    <property type="match status" value="1"/>
</dbReference>
<dbReference type="Pfam" id="PF03007">
    <property type="entry name" value="WS_DGAT_cat"/>
    <property type="match status" value="1"/>
</dbReference>
<keyword evidence="9 11" id="KW-0012">Acyltransferase</keyword>
<name>A0ABM7JSZ0_MYCNT</name>
<keyword evidence="8 11" id="KW-0443">Lipid metabolism</keyword>
<organism evidence="14 15">
    <name type="scientific">Mycobacterium mantenii</name>
    <dbReference type="NCBI Taxonomy" id="560555"/>
    <lineage>
        <taxon>Bacteria</taxon>
        <taxon>Bacillati</taxon>
        <taxon>Actinomycetota</taxon>
        <taxon>Actinomycetes</taxon>
        <taxon>Mycobacteriales</taxon>
        <taxon>Mycobacteriaceae</taxon>
        <taxon>Mycobacterium</taxon>
        <taxon>Mycobacterium avium complex (MAC)</taxon>
    </lineage>
</organism>
<evidence type="ECO:0000256" key="7">
    <source>
        <dbReference type="ARBA" id="ARBA00022798"/>
    </source>
</evidence>
<feature type="domain" description="O-acyltransferase WSD1-like N-terminal" evidence="12">
    <location>
        <begin position="17"/>
        <end position="280"/>
    </location>
</feature>
<protein>
    <recommendedName>
        <fullName evidence="4 11">Diacylglycerol O-acyltransferase</fullName>
        <ecNumber evidence="4 11">2.3.1.20</ecNumber>
    </recommendedName>
</protein>
<evidence type="ECO:0000256" key="9">
    <source>
        <dbReference type="ARBA" id="ARBA00023315"/>
    </source>
</evidence>
<feature type="domain" description="O-acyltransferase WSD1 C-terminal" evidence="13">
    <location>
        <begin position="320"/>
        <end position="467"/>
    </location>
</feature>
<accession>A0ABM7JSZ0</accession>
<comment type="pathway">
    <text evidence="2">Lipid metabolism.</text>
</comment>
<comment type="catalytic activity">
    <reaction evidence="10 11">
        <text>an acyl-CoA + a 1,2-diacyl-sn-glycerol = a triacyl-sn-glycerol + CoA</text>
        <dbReference type="Rhea" id="RHEA:10868"/>
        <dbReference type="ChEBI" id="CHEBI:17815"/>
        <dbReference type="ChEBI" id="CHEBI:57287"/>
        <dbReference type="ChEBI" id="CHEBI:58342"/>
        <dbReference type="ChEBI" id="CHEBI:64615"/>
        <dbReference type="EC" id="2.3.1.20"/>
    </reaction>
</comment>
<dbReference type="SUPFAM" id="SSF52777">
    <property type="entry name" value="CoA-dependent acyltransferases"/>
    <property type="match status" value="1"/>
</dbReference>
<evidence type="ECO:0000256" key="4">
    <source>
        <dbReference type="ARBA" id="ARBA00013244"/>
    </source>
</evidence>
<reference evidence="14 15" key="1">
    <citation type="journal article" date="2019" name="Emerg. Microbes Infect.">
        <title>Comprehensive subspecies identification of 175 nontuberculous mycobacteria species based on 7547 genomic profiles.</title>
        <authorList>
            <person name="Matsumoto Y."/>
            <person name="Kinjo T."/>
            <person name="Motooka D."/>
            <person name="Nabeya D."/>
            <person name="Jung N."/>
            <person name="Uechi K."/>
            <person name="Horii T."/>
            <person name="Iida T."/>
            <person name="Fujita J."/>
            <person name="Nakamura S."/>
        </authorList>
    </citation>
    <scope>NUCLEOTIDE SEQUENCE [LARGE SCALE GENOMIC DNA]</scope>
    <source>
        <strain evidence="14 15">JCM 18113</strain>
    </source>
</reference>
<proteinExistence type="inferred from homology"/>
<evidence type="ECO:0000256" key="11">
    <source>
        <dbReference type="RuleBase" id="RU361241"/>
    </source>
</evidence>
<dbReference type="InterPro" id="IPR009721">
    <property type="entry name" value="O-acyltransferase_WSD1_C"/>
</dbReference>
<dbReference type="EMBL" id="AP022590">
    <property type="protein sequence ID" value="BBY38681.1"/>
    <property type="molecule type" value="Genomic_DNA"/>
</dbReference>
<gene>
    <name evidence="14" type="ORF">MMAN_28150</name>
</gene>
<keyword evidence="5 11" id="KW-0444">Lipid biosynthesis</keyword>
<dbReference type="PANTHER" id="PTHR31650:SF1">
    <property type="entry name" value="WAX ESTER SYNTHASE_DIACYLGLYCEROL ACYLTRANSFERASE 4-RELATED"/>
    <property type="match status" value="1"/>
</dbReference>
<evidence type="ECO:0000256" key="10">
    <source>
        <dbReference type="ARBA" id="ARBA00048109"/>
    </source>
</evidence>
<evidence type="ECO:0000313" key="14">
    <source>
        <dbReference type="EMBL" id="BBY38681.1"/>
    </source>
</evidence>
<evidence type="ECO:0000313" key="15">
    <source>
        <dbReference type="Proteomes" id="UP000465812"/>
    </source>
</evidence>
<evidence type="ECO:0000259" key="13">
    <source>
        <dbReference type="Pfam" id="PF06974"/>
    </source>
</evidence>
<keyword evidence="15" id="KW-1185">Reference proteome</keyword>
<dbReference type="NCBIfam" id="TIGR02946">
    <property type="entry name" value="acyl_WS_DGAT"/>
    <property type="match status" value="1"/>
</dbReference>
<comment type="similarity">
    <text evidence="3 11">Belongs to the long-chain O-acyltransferase family.</text>
</comment>
<sequence>MFSSLAVQGNNGRVKRLNGMDAMLLYSETPNLHTHTLKVAIVDTADFGRKLDFDLFRHTLSRRLHRLDPLRYKLIDIPWRLHHPMWLQNCEVDLDYHLRRLQVPAPGGRRELDEVIGRIASIPLDRDRPLWEFHFAEGLADHKVAIIGKVHHALADGVASANLLARVMDLTGPVPDDRDNDTTCAPPSTAQLLRAAAEDHARQAVALPGVIAEALAGARRLRRGARQRGRQPDLARLLHAPPTFLNHMVSPARTFATATLPLDQVKQTGKQLQITINDMVMAIAAGALRELLLRYDGSADQPLVASVPATTDRSPDRISGNELGGMAVSLPTHIGDPLQRVRLTSMSTAIAKENNELFGPELYGKLISYLPGAASPLAFRWLARRNTRNRLFNIPISNVMGPRERGRFAGAPVSEIYSAGPLITACGINITVWSYVDQLNISVIADDRTLGDTHELTDAMVSAFREIRTAAGFPDDIATVRSAMPPASAIPR</sequence>
<dbReference type="Proteomes" id="UP000465812">
    <property type="component" value="Chromosome"/>
</dbReference>
<comment type="pathway">
    <text evidence="1 11">Glycerolipid metabolism; triacylglycerol biosynthesis.</text>
</comment>
<dbReference type="PANTHER" id="PTHR31650">
    <property type="entry name" value="O-ACYLTRANSFERASE (WSD1-LIKE) FAMILY PROTEIN"/>
    <property type="match status" value="1"/>
</dbReference>
<dbReference type="InterPro" id="IPR004255">
    <property type="entry name" value="O-acyltransferase_WSD1_N"/>
</dbReference>
<evidence type="ECO:0000256" key="8">
    <source>
        <dbReference type="ARBA" id="ARBA00023098"/>
    </source>
</evidence>
<evidence type="ECO:0000259" key="12">
    <source>
        <dbReference type="Pfam" id="PF03007"/>
    </source>
</evidence>
<evidence type="ECO:0000256" key="6">
    <source>
        <dbReference type="ARBA" id="ARBA00022679"/>
    </source>
</evidence>